<evidence type="ECO:0000256" key="1">
    <source>
        <dbReference type="ARBA" id="ARBA00022801"/>
    </source>
</evidence>
<dbReference type="GO" id="GO:0016787">
    <property type="term" value="F:hydrolase activity"/>
    <property type="evidence" value="ECO:0007669"/>
    <property type="project" value="UniProtKB-KW"/>
</dbReference>
<name>A0AAD7TPL2_9APHY</name>
<reference evidence="5" key="1">
    <citation type="submission" date="2022-11" db="EMBL/GenBank/DDBJ databases">
        <title>Genome Sequence of Cubamyces cubensis.</title>
        <authorList>
            <person name="Buettner E."/>
        </authorList>
    </citation>
    <scope>NUCLEOTIDE SEQUENCE</scope>
    <source>
        <strain evidence="5">MPL-01</strain>
    </source>
</reference>
<dbReference type="AlphaFoldDB" id="A0AAD7TPL2"/>
<proteinExistence type="inferred from homology"/>
<sequence>MESEVATNLEWPGVPQGVESRTLRVRDLEMHMFEAGSKTDPLILLLHGFPEIAYSWRKVILPLAKKRYHVVAPDQRCLGRTKPADPTAPGAARPVAFGDDPTPFKTTNMVHDVVALVFALGHQNAECVIGHDAGATVAGYCALIRPDVFQGVIFLSTPFTGPPALPFDVADPTSTPTPPPAIFPATLVEGALAKLDPPRKHYMLYYSTPQANEDVWHAPQGLHAFFRGYFHIKSADWAGNDPHPIEATGEGLANMPHYYIMPRDANMAQVAQADAPSQQEVDEKSSRWLPDEELAVYVREYERTGFQGGLNRYRAYTDPALADELRLFSGMKIEKPSMYVSGRKDWGAYQNPGALDKMMEEACADMDEDSVLLLQGAGHWVQQEQPEVLVERLMSLIKQLPGSISRAMSTMLDRTQGIDFGSFFDLMKNKHVASA</sequence>
<feature type="region of interest" description="Disordered" evidence="3">
    <location>
        <begin position="79"/>
        <end position="98"/>
    </location>
</feature>
<evidence type="ECO:0000259" key="4">
    <source>
        <dbReference type="Pfam" id="PF00561"/>
    </source>
</evidence>
<dbReference type="InterPro" id="IPR029058">
    <property type="entry name" value="AB_hydrolase_fold"/>
</dbReference>
<comment type="similarity">
    <text evidence="2">Belongs to the AB hydrolase superfamily. Epoxide hydrolase family.</text>
</comment>
<comment type="caution">
    <text evidence="5">The sequence shown here is derived from an EMBL/GenBank/DDBJ whole genome shotgun (WGS) entry which is preliminary data.</text>
</comment>
<protein>
    <recommendedName>
        <fullName evidence="4">AB hydrolase-1 domain-containing protein</fullName>
    </recommendedName>
</protein>
<evidence type="ECO:0000313" key="5">
    <source>
        <dbReference type="EMBL" id="KAJ8473660.1"/>
    </source>
</evidence>
<dbReference type="Gene3D" id="3.40.50.1820">
    <property type="entry name" value="alpha/beta hydrolase"/>
    <property type="match status" value="1"/>
</dbReference>
<organism evidence="5 6">
    <name type="scientific">Trametes cubensis</name>
    <dbReference type="NCBI Taxonomy" id="1111947"/>
    <lineage>
        <taxon>Eukaryota</taxon>
        <taxon>Fungi</taxon>
        <taxon>Dikarya</taxon>
        <taxon>Basidiomycota</taxon>
        <taxon>Agaricomycotina</taxon>
        <taxon>Agaricomycetes</taxon>
        <taxon>Polyporales</taxon>
        <taxon>Polyporaceae</taxon>
        <taxon>Trametes</taxon>
    </lineage>
</organism>
<dbReference type="PANTHER" id="PTHR43329">
    <property type="entry name" value="EPOXIDE HYDROLASE"/>
    <property type="match status" value="1"/>
</dbReference>
<evidence type="ECO:0000256" key="3">
    <source>
        <dbReference type="SAM" id="MobiDB-lite"/>
    </source>
</evidence>
<dbReference type="PRINTS" id="PR00412">
    <property type="entry name" value="EPOXHYDRLASE"/>
</dbReference>
<gene>
    <name evidence="5" type="ORF">ONZ51_g7745</name>
</gene>
<keyword evidence="1" id="KW-0378">Hydrolase</keyword>
<dbReference type="InterPro" id="IPR000639">
    <property type="entry name" value="Epox_hydrolase-like"/>
</dbReference>
<feature type="domain" description="AB hydrolase-1" evidence="4">
    <location>
        <begin position="41"/>
        <end position="162"/>
    </location>
</feature>
<keyword evidence="6" id="KW-1185">Reference proteome</keyword>
<dbReference type="Pfam" id="PF00561">
    <property type="entry name" value="Abhydrolase_1"/>
    <property type="match status" value="1"/>
</dbReference>
<evidence type="ECO:0000313" key="6">
    <source>
        <dbReference type="Proteomes" id="UP001215151"/>
    </source>
</evidence>
<dbReference type="InterPro" id="IPR000073">
    <property type="entry name" value="AB_hydrolase_1"/>
</dbReference>
<dbReference type="EMBL" id="JAPEVG010000214">
    <property type="protein sequence ID" value="KAJ8473660.1"/>
    <property type="molecule type" value="Genomic_DNA"/>
</dbReference>
<evidence type="ECO:0000256" key="2">
    <source>
        <dbReference type="ARBA" id="ARBA00038334"/>
    </source>
</evidence>
<accession>A0AAD7TPL2</accession>
<dbReference type="Proteomes" id="UP001215151">
    <property type="component" value="Unassembled WGS sequence"/>
</dbReference>
<dbReference type="SUPFAM" id="SSF53474">
    <property type="entry name" value="alpha/beta-Hydrolases"/>
    <property type="match status" value="1"/>
</dbReference>